<dbReference type="PANTHER" id="PTHR11472:SF34">
    <property type="entry name" value="REGULATOR OF TELOMERE ELONGATION HELICASE 1"/>
    <property type="match status" value="1"/>
</dbReference>
<dbReference type="InterPro" id="IPR006554">
    <property type="entry name" value="Helicase-like_DEXD_c2"/>
</dbReference>
<keyword evidence="11" id="KW-0238">DNA-binding</keyword>
<evidence type="ECO:0000256" key="6">
    <source>
        <dbReference type="ARBA" id="ARBA00022801"/>
    </source>
</evidence>
<evidence type="ECO:0000256" key="7">
    <source>
        <dbReference type="ARBA" id="ARBA00022806"/>
    </source>
</evidence>
<dbReference type="SUPFAM" id="SSF52540">
    <property type="entry name" value="P-loop containing nucleoside triphosphate hydrolases"/>
    <property type="match status" value="2"/>
</dbReference>
<dbReference type="GO" id="GO:0046872">
    <property type="term" value="F:metal ion binding"/>
    <property type="evidence" value="ECO:0007669"/>
    <property type="project" value="UniProtKB-KW"/>
</dbReference>
<gene>
    <name evidence="18" type="ORF">IAB31_00565</name>
</gene>
<dbReference type="GO" id="GO:0005524">
    <property type="term" value="F:ATP binding"/>
    <property type="evidence" value="ECO:0007669"/>
    <property type="project" value="UniProtKB-KW"/>
</dbReference>
<dbReference type="Proteomes" id="UP000886757">
    <property type="component" value="Unassembled WGS sequence"/>
</dbReference>
<keyword evidence="9" id="KW-0408">Iron</keyword>
<dbReference type="GO" id="GO:0016818">
    <property type="term" value="F:hydrolase activity, acting on acid anhydrides, in phosphorus-containing anhydrides"/>
    <property type="evidence" value="ECO:0007669"/>
    <property type="project" value="InterPro"/>
</dbReference>
<keyword evidence="8" id="KW-0067">ATP-binding</keyword>
<dbReference type="PANTHER" id="PTHR11472">
    <property type="entry name" value="DNA REPAIR DEAD HELICASE RAD3/XP-D SUBFAMILY MEMBER"/>
    <property type="match status" value="1"/>
</dbReference>
<dbReference type="Gene3D" id="1.10.30.20">
    <property type="entry name" value="Bacterial XPD DNA helicase, FeS cluster domain"/>
    <property type="match status" value="1"/>
</dbReference>
<comment type="caution">
    <text evidence="18">The sequence shown here is derived from an EMBL/GenBank/DDBJ whole genome shotgun (WGS) entry which is preliminary data.</text>
</comment>
<keyword evidence="3" id="KW-0479">Metal-binding</keyword>
<keyword evidence="5" id="KW-0227">DNA damage</keyword>
<dbReference type="SMART" id="SM00488">
    <property type="entry name" value="DEXDc2"/>
    <property type="match status" value="1"/>
</dbReference>
<dbReference type="PROSITE" id="PS51193">
    <property type="entry name" value="HELICASE_ATP_BIND_2"/>
    <property type="match status" value="1"/>
</dbReference>
<organism evidence="18 19">
    <name type="scientific">Candidatus Choladousia intestinavium</name>
    <dbReference type="NCBI Taxonomy" id="2840727"/>
    <lineage>
        <taxon>Bacteria</taxon>
        <taxon>Bacillati</taxon>
        <taxon>Bacillota</taxon>
        <taxon>Clostridia</taxon>
        <taxon>Lachnospirales</taxon>
        <taxon>Lachnospiraceae</taxon>
        <taxon>Lachnospiraceae incertae sedis</taxon>
        <taxon>Candidatus Choladousia</taxon>
    </lineage>
</organism>
<dbReference type="EMBL" id="DVGK01000008">
    <property type="protein sequence ID" value="HIR12398.1"/>
    <property type="molecule type" value="Genomic_DNA"/>
</dbReference>
<dbReference type="Gene3D" id="3.90.320.10">
    <property type="match status" value="1"/>
</dbReference>
<evidence type="ECO:0000313" key="19">
    <source>
        <dbReference type="Proteomes" id="UP000886757"/>
    </source>
</evidence>
<evidence type="ECO:0000256" key="1">
    <source>
        <dbReference type="ARBA" id="ARBA00001966"/>
    </source>
</evidence>
<evidence type="ECO:0000256" key="14">
    <source>
        <dbReference type="ARBA" id="ARBA00038058"/>
    </source>
</evidence>
<evidence type="ECO:0000259" key="17">
    <source>
        <dbReference type="PROSITE" id="PS51193"/>
    </source>
</evidence>
<dbReference type="GO" id="GO:0043139">
    <property type="term" value="F:5'-3' DNA helicase activity"/>
    <property type="evidence" value="ECO:0007669"/>
    <property type="project" value="UniProtKB-EC"/>
</dbReference>
<dbReference type="Pfam" id="PF06733">
    <property type="entry name" value="DEAD_2"/>
    <property type="match status" value="1"/>
</dbReference>
<dbReference type="AlphaFoldDB" id="A0A9D1AA04"/>
<evidence type="ECO:0000256" key="3">
    <source>
        <dbReference type="ARBA" id="ARBA00022723"/>
    </source>
</evidence>
<evidence type="ECO:0000256" key="2">
    <source>
        <dbReference type="ARBA" id="ARBA00022485"/>
    </source>
</evidence>
<evidence type="ECO:0000256" key="12">
    <source>
        <dbReference type="ARBA" id="ARBA00023204"/>
    </source>
</evidence>
<dbReference type="Gene3D" id="3.40.50.300">
    <property type="entry name" value="P-loop containing nucleotide triphosphate hydrolases"/>
    <property type="match status" value="2"/>
</dbReference>
<dbReference type="InterPro" id="IPR010614">
    <property type="entry name" value="RAD3-like_helicase_DEAD"/>
</dbReference>
<dbReference type="Pfam" id="PF13307">
    <property type="entry name" value="Helicase_C_2"/>
    <property type="match status" value="1"/>
</dbReference>
<evidence type="ECO:0000256" key="15">
    <source>
        <dbReference type="ARBA" id="ARBA00044969"/>
    </source>
</evidence>
<comment type="similarity">
    <text evidence="14">Belongs to the helicase family. DinG subfamily.</text>
</comment>
<keyword evidence="4" id="KW-0547">Nucleotide-binding</keyword>
<protein>
    <recommendedName>
        <fullName evidence="15">DNA 5'-3' helicase</fullName>
        <ecNumber evidence="15">5.6.2.3</ecNumber>
    </recommendedName>
</protein>
<dbReference type="GO" id="GO:0003677">
    <property type="term" value="F:DNA binding"/>
    <property type="evidence" value="ECO:0007669"/>
    <property type="project" value="UniProtKB-KW"/>
</dbReference>
<dbReference type="SMART" id="SM00491">
    <property type="entry name" value="HELICc2"/>
    <property type="match status" value="1"/>
</dbReference>
<dbReference type="InterPro" id="IPR006555">
    <property type="entry name" value="ATP-dep_Helicase_C"/>
</dbReference>
<dbReference type="InterPro" id="IPR045028">
    <property type="entry name" value="DinG/Rad3-like"/>
</dbReference>
<evidence type="ECO:0000256" key="5">
    <source>
        <dbReference type="ARBA" id="ARBA00022763"/>
    </source>
</evidence>
<reference evidence="18" key="1">
    <citation type="submission" date="2020-10" db="EMBL/GenBank/DDBJ databases">
        <authorList>
            <person name="Gilroy R."/>
        </authorList>
    </citation>
    <scope>NUCLEOTIDE SEQUENCE</scope>
    <source>
        <strain evidence="18">ChiSjej4B22-8148</strain>
    </source>
</reference>
<keyword evidence="7 18" id="KW-0347">Helicase</keyword>
<dbReference type="Gene3D" id="1.10.275.40">
    <property type="match status" value="1"/>
</dbReference>
<dbReference type="SMART" id="SM00487">
    <property type="entry name" value="DEXDc"/>
    <property type="match status" value="1"/>
</dbReference>
<reference evidence="18" key="2">
    <citation type="journal article" date="2021" name="PeerJ">
        <title>Extensive microbial diversity within the chicken gut microbiome revealed by metagenomics and culture.</title>
        <authorList>
            <person name="Gilroy R."/>
            <person name="Ravi A."/>
            <person name="Getino M."/>
            <person name="Pursley I."/>
            <person name="Horton D.L."/>
            <person name="Alikhan N.F."/>
            <person name="Baker D."/>
            <person name="Gharbi K."/>
            <person name="Hall N."/>
            <person name="Watson M."/>
            <person name="Adriaenssens E.M."/>
            <person name="Foster-Nyarko E."/>
            <person name="Jarju S."/>
            <person name="Secka A."/>
            <person name="Antonio M."/>
            <person name="Oren A."/>
            <person name="Chaudhuri R.R."/>
            <person name="La Ragione R."/>
            <person name="Hildebrand F."/>
            <person name="Pallen M.J."/>
        </authorList>
    </citation>
    <scope>NUCLEOTIDE SEQUENCE</scope>
    <source>
        <strain evidence="18">ChiSjej4B22-8148</strain>
    </source>
</reference>
<proteinExistence type="inferred from homology"/>
<dbReference type="InterPro" id="IPR027417">
    <property type="entry name" value="P-loop_NTPase"/>
</dbReference>
<dbReference type="InterPro" id="IPR011604">
    <property type="entry name" value="PDDEXK-like_dom_sf"/>
</dbReference>
<evidence type="ECO:0000256" key="16">
    <source>
        <dbReference type="ARBA" id="ARBA00048954"/>
    </source>
</evidence>
<evidence type="ECO:0000256" key="11">
    <source>
        <dbReference type="ARBA" id="ARBA00023125"/>
    </source>
</evidence>
<accession>A0A9D1AA04</accession>
<evidence type="ECO:0000256" key="8">
    <source>
        <dbReference type="ARBA" id="ARBA00022840"/>
    </source>
</evidence>
<keyword evidence="13" id="KW-0413">Isomerase</keyword>
<dbReference type="InterPro" id="IPR014001">
    <property type="entry name" value="Helicase_ATP-bd"/>
</dbReference>
<evidence type="ECO:0000256" key="9">
    <source>
        <dbReference type="ARBA" id="ARBA00023004"/>
    </source>
</evidence>
<keyword evidence="12" id="KW-0234">DNA repair</keyword>
<dbReference type="InterPro" id="IPR042493">
    <property type="entry name" value="XPD_DNA_FeS"/>
</dbReference>
<dbReference type="InterPro" id="IPR014013">
    <property type="entry name" value="Helic_SF1/SF2_ATP-bd_DinG/Rad3"/>
</dbReference>
<sequence>MEENQRVRVSVRNLVEFILRFGDIDSRRGGLGEKEAMQEGSRIHRKLQARMGAGYQAEVSVAWESQEETFTLAIEGRADGVFREKTEDVPGQKAEEILWIDEIKGVYRDLGLMEEPNPIHLAQAKCYAFILGEQQGERQAGVQMTYCNLETEEIRRFRQIFSLEELREWFFMVVEEYKKWVSARSRWRGIRQDSIRRLAFPYPWRPGQKQAAALVYRNIAQGKRLFVQAATGTGKTLSTVFPAVKAVGEGLGEQIFYMTAKTITRTVAEETFGLLKRQGLKMKVLTVTAKEKICPLEETECNPDACPYAKGHYDRVNQAVFELLHEADTLDRNRILRQAEKWQVCPFEMSLDAAVWSDAVICDYNYVFDPRARLKRFFGEGVKGNYLFLIDEAHNLAERGREMFSAALYKEDFLELKREMKLHSRKVTRSLERCNSYLLGLKRECQGSFQLQKDTGLFPVYLLNLSGAIEEFLENSRNSELNQKTLDFYFQVRSFLEVCDRLDENYVIYTEHTPERKFMIKLFCVDVSENLRECLDKGKSAVFFSATLLPIRYYKSLLTGDQEDDAVYVRSAFDPERKLVMIGTDTSSRYTRRGEEEYRKMASYVCRMVQTRKGNYMVFFSSYKMLEEVAGRYEEICREEGIHTEVVCQTPGMGESQREEFLKKFQEPGKKSLVGFCVMGGIFGEGIDLKKDSLIGAVIVGTGIPQVCNEREILKQFYDRRQEDGFFYAYLCPGMNKVLQSAGRVIRTDEDEGVILLLDERFSSLRYRQMFPAEWETPELCTLETVEDKTRQFWKNRDKGCGSALTRGEI</sequence>
<dbReference type="GO" id="GO:0051539">
    <property type="term" value="F:4 iron, 4 sulfur cluster binding"/>
    <property type="evidence" value="ECO:0007669"/>
    <property type="project" value="UniProtKB-KW"/>
</dbReference>
<evidence type="ECO:0000256" key="13">
    <source>
        <dbReference type="ARBA" id="ARBA00023235"/>
    </source>
</evidence>
<dbReference type="GO" id="GO:0006281">
    <property type="term" value="P:DNA repair"/>
    <property type="evidence" value="ECO:0007669"/>
    <property type="project" value="UniProtKB-KW"/>
</dbReference>
<keyword evidence="6" id="KW-0378">Hydrolase</keyword>
<evidence type="ECO:0000256" key="10">
    <source>
        <dbReference type="ARBA" id="ARBA00023014"/>
    </source>
</evidence>
<comment type="cofactor">
    <cofactor evidence="1">
        <name>[4Fe-4S] cluster</name>
        <dbReference type="ChEBI" id="CHEBI:49883"/>
    </cofactor>
</comment>
<evidence type="ECO:0000313" key="18">
    <source>
        <dbReference type="EMBL" id="HIR12398.1"/>
    </source>
</evidence>
<evidence type="ECO:0000256" key="4">
    <source>
        <dbReference type="ARBA" id="ARBA00022741"/>
    </source>
</evidence>
<dbReference type="InterPro" id="IPR011545">
    <property type="entry name" value="DEAD/DEAH_box_helicase_dom"/>
</dbReference>
<feature type="domain" description="Helicase ATP-binding" evidence="17">
    <location>
        <begin position="194"/>
        <end position="455"/>
    </location>
</feature>
<dbReference type="Pfam" id="PF00270">
    <property type="entry name" value="DEAD"/>
    <property type="match status" value="1"/>
</dbReference>
<dbReference type="EC" id="5.6.2.3" evidence="15"/>
<keyword evidence="2" id="KW-0004">4Fe-4S</keyword>
<keyword evidence="10" id="KW-0411">Iron-sulfur</keyword>
<name>A0A9D1AA04_9FIRM</name>
<comment type="catalytic activity">
    <reaction evidence="16">
        <text>ATP + H2O = ADP + phosphate + H(+)</text>
        <dbReference type="Rhea" id="RHEA:13065"/>
        <dbReference type="ChEBI" id="CHEBI:15377"/>
        <dbReference type="ChEBI" id="CHEBI:15378"/>
        <dbReference type="ChEBI" id="CHEBI:30616"/>
        <dbReference type="ChEBI" id="CHEBI:43474"/>
        <dbReference type="ChEBI" id="CHEBI:456216"/>
        <dbReference type="EC" id="5.6.2.3"/>
    </reaction>
</comment>